<dbReference type="InterPro" id="IPR051081">
    <property type="entry name" value="HTH_MetalResp_TranReg"/>
</dbReference>
<dbReference type="GO" id="GO:0003677">
    <property type="term" value="F:DNA binding"/>
    <property type="evidence" value="ECO:0007669"/>
    <property type="project" value="UniProtKB-KW"/>
</dbReference>
<sequence length="123" mass="13649">MMNSCKRIFADQGQINNCKEALNESSGPFSYLSGLLALTGNEVRLKILFLLNREGELCPCDLSDILGMTIPAISQHLRKLKDGGMIHSVKSGQTVFYSIEASQLGLLRPFFNQLQKHLTTVHP</sequence>
<name>A0A1I2WU10_9SPHI</name>
<dbReference type="OrthoDB" id="9794330at2"/>
<proteinExistence type="predicted"/>
<dbReference type="AlphaFoldDB" id="A0A1I2WU10"/>
<dbReference type="RefSeq" id="WP_090993226.1">
    <property type="nucleotide sequence ID" value="NZ_FOPP01000004.1"/>
</dbReference>
<dbReference type="GO" id="GO:0003700">
    <property type="term" value="F:DNA-binding transcription factor activity"/>
    <property type="evidence" value="ECO:0007669"/>
    <property type="project" value="InterPro"/>
</dbReference>
<dbReference type="CDD" id="cd00090">
    <property type="entry name" value="HTH_ARSR"/>
    <property type="match status" value="1"/>
</dbReference>
<evidence type="ECO:0000313" key="6">
    <source>
        <dbReference type="Proteomes" id="UP000199666"/>
    </source>
</evidence>
<accession>A0A1I2WU10</accession>
<evidence type="ECO:0000259" key="4">
    <source>
        <dbReference type="PROSITE" id="PS50987"/>
    </source>
</evidence>
<dbReference type="Pfam" id="PF01022">
    <property type="entry name" value="HTH_5"/>
    <property type="match status" value="1"/>
</dbReference>
<dbReference type="InterPro" id="IPR001845">
    <property type="entry name" value="HTH_ArsR_DNA-bd_dom"/>
</dbReference>
<dbReference type="Proteomes" id="UP000199666">
    <property type="component" value="Unassembled WGS sequence"/>
</dbReference>
<dbReference type="SUPFAM" id="SSF46785">
    <property type="entry name" value="Winged helix' DNA-binding domain"/>
    <property type="match status" value="1"/>
</dbReference>
<dbReference type="InterPro" id="IPR036388">
    <property type="entry name" value="WH-like_DNA-bd_sf"/>
</dbReference>
<evidence type="ECO:0000256" key="3">
    <source>
        <dbReference type="ARBA" id="ARBA00023163"/>
    </source>
</evidence>
<dbReference type="NCBIfam" id="NF033788">
    <property type="entry name" value="HTH_metalloreg"/>
    <property type="match status" value="1"/>
</dbReference>
<feature type="domain" description="HTH arsR-type" evidence="4">
    <location>
        <begin position="24"/>
        <end position="122"/>
    </location>
</feature>
<dbReference type="PANTHER" id="PTHR33154:SF18">
    <property type="entry name" value="ARSENICAL RESISTANCE OPERON REPRESSOR"/>
    <property type="match status" value="1"/>
</dbReference>
<dbReference type="Gene3D" id="1.10.10.10">
    <property type="entry name" value="Winged helix-like DNA-binding domain superfamily/Winged helix DNA-binding domain"/>
    <property type="match status" value="1"/>
</dbReference>
<dbReference type="PRINTS" id="PR00778">
    <property type="entry name" value="HTHARSR"/>
</dbReference>
<dbReference type="PROSITE" id="PS50987">
    <property type="entry name" value="HTH_ARSR_2"/>
    <property type="match status" value="1"/>
</dbReference>
<dbReference type="PANTHER" id="PTHR33154">
    <property type="entry name" value="TRANSCRIPTIONAL REGULATOR, ARSR FAMILY"/>
    <property type="match status" value="1"/>
</dbReference>
<evidence type="ECO:0000256" key="2">
    <source>
        <dbReference type="ARBA" id="ARBA00023125"/>
    </source>
</evidence>
<dbReference type="InterPro" id="IPR011991">
    <property type="entry name" value="ArsR-like_HTH"/>
</dbReference>
<reference evidence="5 6" key="1">
    <citation type="submission" date="2016-10" db="EMBL/GenBank/DDBJ databases">
        <authorList>
            <person name="de Groot N.N."/>
        </authorList>
    </citation>
    <scope>NUCLEOTIDE SEQUENCE [LARGE SCALE GENOMIC DNA]</scope>
    <source>
        <strain evidence="5 6">DSM 18684</strain>
    </source>
</reference>
<dbReference type="EMBL" id="FOPP01000004">
    <property type="protein sequence ID" value="SFH04830.1"/>
    <property type="molecule type" value="Genomic_DNA"/>
</dbReference>
<dbReference type="InterPro" id="IPR036390">
    <property type="entry name" value="WH_DNA-bd_sf"/>
</dbReference>
<keyword evidence="6" id="KW-1185">Reference proteome</keyword>
<protein>
    <submittedName>
        <fullName evidence="5">DNA-binding transcriptional regulator, ArsR family</fullName>
    </submittedName>
</protein>
<organism evidence="5 6">
    <name type="scientific">Pedobacter insulae</name>
    <dbReference type="NCBI Taxonomy" id="414048"/>
    <lineage>
        <taxon>Bacteria</taxon>
        <taxon>Pseudomonadati</taxon>
        <taxon>Bacteroidota</taxon>
        <taxon>Sphingobacteriia</taxon>
        <taxon>Sphingobacteriales</taxon>
        <taxon>Sphingobacteriaceae</taxon>
        <taxon>Pedobacter</taxon>
    </lineage>
</organism>
<gene>
    <name evidence="5" type="ORF">SAMN04489864_104286</name>
</gene>
<keyword evidence="3" id="KW-0804">Transcription</keyword>
<dbReference type="SMART" id="SM00418">
    <property type="entry name" value="HTH_ARSR"/>
    <property type="match status" value="1"/>
</dbReference>
<keyword evidence="1" id="KW-0805">Transcription regulation</keyword>
<evidence type="ECO:0000313" key="5">
    <source>
        <dbReference type="EMBL" id="SFH04830.1"/>
    </source>
</evidence>
<evidence type="ECO:0000256" key="1">
    <source>
        <dbReference type="ARBA" id="ARBA00023015"/>
    </source>
</evidence>
<keyword evidence="2 5" id="KW-0238">DNA-binding</keyword>